<accession>A0A4C1UXL4</accession>
<reference evidence="2 3" key="1">
    <citation type="journal article" date="2019" name="Commun. Biol.">
        <title>The bagworm genome reveals a unique fibroin gene that provides high tensile strength.</title>
        <authorList>
            <person name="Kono N."/>
            <person name="Nakamura H."/>
            <person name="Ohtoshi R."/>
            <person name="Tomita M."/>
            <person name="Numata K."/>
            <person name="Arakawa K."/>
        </authorList>
    </citation>
    <scope>NUCLEOTIDE SEQUENCE [LARGE SCALE GENOMIC DNA]</scope>
</reference>
<organism evidence="2 3">
    <name type="scientific">Eumeta variegata</name>
    <name type="common">Bagworm moth</name>
    <name type="synonym">Eumeta japonica</name>
    <dbReference type="NCBI Taxonomy" id="151549"/>
    <lineage>
        <taxon>Eukaryota</taxon>
        <taxon>Metazoa</taxon>
        <taxon>Ecdysozoa</taxon>
        <taxon>Arthropoda</taxon>
        <taxon>Hexapoda</taxon>
        <taxon>Insecta</taxon>
        <taxon>Pterygota</taxon>
        <taxon>Neoptera</taxon>
        <taxon>Endopterygota</taxon>
        <taxon>Lepidoptera</taxon>
        <taxon>Glossata</taxon>
        <taxon>Ditrysia</taxon>
        <taxon>Tineoidea</taxon>
        <taxon>Psychidae</taxon>
        <taxon>Oiketicinae</taxon>
        <taxon>Eumeta</taxon>
    </lineage>
</organism>
<dbReference type="Proteomes" id="UP000299102">
    <property type="component" value="Unassembled WGS sequence"/>
</dbReference>
<name>A0A4C1UXL4_EUMVA</name>
<protein>
    <submittedName>
        <fullName evidence="2">Uncharacterized protein</fullName>
    </submittedName>
</protein>
<feature type="compositionally biased region" description="Basic and acidic residues" evidence="1">
    <location>
        <begin position="63"/>
        <end position="78"/>
    </location>
</feature>
<feature type="region of interest" description="Disordered" evidence="1">
    <location>
        <begin position="117"/>
        <end position="149"/>
    </location>
</feature>
<comment type="caution">
    <text evidence="2">The sequence shown here is derived from an EMBL/GenBank/DDBJ whole genome shotgun (WGS) entry which is preliminary data.</text>
</comment>
<evidence type="ECO:0000313" key="3">
    <source>
        <dbReference type="Proteomes" id="UP000299102"/>
    </source>
</evidence>
<feature type="compositionally biased region" description="Polar residues" evidence="1">
    <location>
        <begin position="117"/>
        <end position="128"/>
    </location>
</feature>
<dbReference type="AlphaFoldDB" id="A0A4C1UXL4"/>
<proteinExistence type="predicted"/>
<evidence type="ECO:0000313" key="2">
    <source>
        <dbReference type="EMBL" id="GBP30504.1"/>
    </source>
</evidence>
<gene>
    <name evidence="2" type="ORF">EVAR_94684_1</name>
</gene>
<evidence type="ECO:0000256" key="1">
    <source>
        <dbReference type="SAM" id="MobiDB-lite"/>
    </source>
</evidence>
<feature type="region of interest" description="Disordered" evidence="1">
    <location>
        <begin position="35"/>
        <end position="82"/>
    </location>
</feature>
<keyword evidence="3" id="KW-1185">Reference proteome</keyword>
<dbReference type="EMBL" id="BGZK01000234">
    <property type="protein sequence ID" value="GBP30504.1"/>
    <property type="molecule type" value="Genomic_DNA"/>
</dbReference>
<sequence length="182" mass="20055">MTLARFAQQRGLHPLLAFHFIPTFYRDSSTICPKSQGASSPGVTFHTPPQGPAPCAPRPHVTSRCETDGAQKRKQAELKKKKTDALPKITSFFPTNQLESGKDYNVCQESQSLSSVRTQIDKNSTTGTSDDHFDDDEINSEIKKPVPVPDKSEPVIVAIPEVSKIELVNSNKKTCWAVDGLF</sequence>